<gene>
    <name evidence="13" type="primary">ubiB</name>
    <name evidence="15" type="ORF">Thpro_022634</name>
</gene>
<evidence type="ECO:0000256" key="6">
    <source>
        <dbReference type="ARBA" id="ARBA00022688"/>
    </source>
</evidence>
<dbReference type="STRING" id="160660.BJI67_00180"/>
<comment type="caution">
    <text evidence="13">Lacks conserved residue(s) required for the propagation of feature annotation.</text>
</comment>
<keyword evidence="10 13" id="KW-0067">ATP-binding</keyword>
<keyword evidence="6 13" id="KW-0831">Ubiquinone biosynthesis</keyword>
<dbReference type="UniPathway" id="UPA00232"/>
<dbReference type="Proteomes" id="UP000029273">
    <property type="component" value="Unassembled WGS sequence"/>
</dbReference>
<comment type="subcellular location">
    <subcellularLocation>
        <location evidence="13">Cell membrane</location>
        <topology evidence="13">Single-pass membrane protein</topology>
    </subcellularLocation>
</comment>
<keyword evidence="9 13" id="KW-0418">Kinase</keyword>
<dbReference type="NCBIfam" id="TIGR01982">
    <property type="entry name" value="UbiB"/>
    <property type="match status" value="1"/>
</dbReference>
<dbReference type="SUPFAM" id="SSF56112">
    <property type="entry name" value="Protein kinase-like (PK-like)"/>
    <property type="match status" value="1"/>
</dbReference>
<keyword evidence="15" id="KW-0830">Ubiquinone</keyword>
<dbReference type="Pfam" id="PF03109">
    <property type="entry name" value="ABC1"/>
    <property type="match status" value="1"/>
</dbReference>
<dbReference type="PROSITE" id="PS50011">
    <property type="entry name" value="PROTEIN_KINASE_DOM"/>
    <property type="match status" value="1"/>
</dbReference>
<keyword evidence="5 13" id="KW-0808">Transferase</keyword>
<proteinExistence type="inferred from homology"/>
<dbReference type="InterPro" id="IPR011009">
    <property type="entry name" value="Kinase-like_dom_sf"/>
</dbReference>
<evidence type="ECO:0000256" key="7">
    <source>
        <dbReference type="ARBA" id="ARBA00022692"/>
    </source>
</evidence>
<reference evidence="15 16" key="1">
    <citation type="journal article" date="2014" name="Genome Announc.">
        <title>Draft Genome Sequence of the Iron-Oxidizing, Acidophilic, and Halotolerant 'Thiobacillus prosperus' Type Strain DSM 5130.</title>
        <authorList>
            <person name="Ossandon F.J."/>
            <person name="Cardenas J.P."/>
            <person name="Corbett M."/>
            <person name="Quatrini R."/>
            <person name="Holmes D.S."/>
            <person name="Watkin E."/>
        </authorList>
    </citation>
    <scope>NUCLEOTIDE SEQUENCE [LARGE SCALE GENOMIC DNA]</scope>
    <source>
        <strain evidence="15 16">DSM 5130</strain>
    </source>
</reference>
<dbReference type="InterPro" id="IPR045308">
    <property type="entry name" value="UbiB_bact"/>
</dbReference>
<evidence type="ECO:0000256" key="5">
    <source>
        <dbReference type="ARBA" id="ARBA00022679"/>
    </source>
</evidence>
<dbReference type="EC" id="2.7.-.-" evidence="13"/>
<dbReference type="PANTHER" id="PTHR10566:SF113">
    <property type="entry name" value="PROTEIN ACTIVITY OF BC1 COMPLEX KINASE 7, CHLOROPLASTIC"/>
    <property type="match status" value="1"/>
</dbReference>
<evidence type="ECO:0000256" key="4">
    <source>
        <dbReference type="ARBA" id="ARBA00022519"/>
    </source>
</evidence>
<evidence type="ECO:0000256" key="2">
    <source>
        <dbReference type="ARBA" id="ARBA00009670"/>
    </source>
</evidence>
<dbReference type="GO" id="GO:0005886">
    <property type="term" value="C:plasma membrane"/>
    <property type="evidence" value="ECO:0007669"/>
    <property type="project" value="UniProtKB-SubCell"/>
</dbReference>
<evidence type="ECO:0000256" key="3">
    <source>
        <dbReference type="ARBA" id="ARBA00022475"/>
    </source>
</evidence>
<dbReference type="PANTHER" id="PTHR10566">
    <property type="entry name" value="CHAPERONE-ACTIVITY OF BC1 COMPLEX CABC1 -RELATED"/>
    <property type="match status" value="1"/>
</dbReference>
<keyword evidence="4" id="KW-0997">Cell inner membrane</keyword>
<dbReference type="InterPro" id="IPR050154">
    <property type="entry name" value="UbiB_kinase"/>
</dbReference>
<evidence type="ECO:0000256" key="11">
    <source>
        <dbReference type="ARBA" id="ARBA00022989"/>
    </source>
</evidence>
<dbReference type="GO" id="GO:0010795">
    <property type="term" value="P:regulation of ubiquinone biosynthetic process"/>
    <property type="evidence" value="ECO:0007669"/>
    <property type="project" value="UniProtKB-UniRule"/>
</dbReference>
<accession>A0A1A6C1F6</accession>
<evidence type="ECO:0000313" key="16">
    <source>
        <dbReference type="Proteomes" id="UP000029273"/>
    </source>
</evidence>
<keyword evidence="7 13" id="KW-0812">Transmembrane</keyword>
<evidence type="ECO:0000313" key="15">
    <source>
        <dbReference type="EMBL" id="OBS08384.1"/>
    </source>
</evidence>
<dbReference type="InterPro" id="IPR000719">
    <property type="entry name" value="Prot_kinase_dom"/>
</dbReference>
<keyword evidence="12 13" id="KW-0472">Membrane</keyword>
<evidence type="ECO:0000256" key="1">
    <source>
        <dbReference type="ARBA" id="ARBA00005020"/>
    </source>
</evidence>
<comment type="similarity">
    <text evidence="13">Belongs to the ABC1 family. UbiB subfamily.</text>
</comment>
<comment type="caution">
    <text evidence="15">The sequence shown here is derived from an EMBL/GenBank/DDBJ whole genome shotgun (WGS) entry which is preliminary data.</text>
</comment>
<comment type="pathway">
    <text evidence="1 13">Cofactor biosynthesis; ubiquinone biosynthesis [regulation].</text>
</comment>
<feature type="active site" description="Proton acceptor" evidence="13">
    <location>
        <position position="296"/>
    </location>
</feature>
<keyword evidence="16" id="KW-1185">Reference proteome</keyword>
<keyword evidence="8 13" id="KW-0547">Nucleotide-binding</keyword>
<evidence type="ECO:0000256" key="10">
    <source>
        <dbReference type="ARBA" id="ARBA00022840"/>
    </source>
</evidence>
<feature type="binding site" evidence="13">
    <location>
        <begin position="139"/>
        <end position="147"/>
    </location>
    <ligand>
        <name>ATP</name>
        <dbReference type="ChEBI" id="CHEBI:30616"/>
    </ligand>
</feature>
<keyword evidence="3 13" id="KW-1003">Cell membrane</keyword>
<dbReference type="OrthoDB" id="9795390at2"/>
<dbReference type="GO" id="GO:0005524">
    <property type="term" value="F:ATP binding"/>
    <property type="evidence" value="ECO:0007669"/>
    <property type="project" value="UniProtKB-KW"/>
</dbReference>
<comment type="similarity">
    <text evidence="2">Belongs to the protein kinase superfamily. ADCK protein kinase family.</text>
</comment>
<comment type="function">
    <text evidence="13">Is probably a protein kinase regulator of UbiI activity which is involved in aerobic coenzyme Q (ubiquinone) biosynthesis.</text>
</comment>
<evidence type="ECO:0000259" key="14">
    <source>
        <dbReference type="PROSITE" id="PS50011"/>
    </source>
</evidence>
<feature type="binding site" evidence="13">
    <location>
        <position position="161"/>
    </location>
    <ligand>
        <name>ATP</name>
        <dbReference type="ChEBI" id="CHEBI:30616"/>
    </ligand>
</feature>
<protein>
    <recommendedName>
        <fullName evidence="13">Probable protein kinase UbiB</fullName>
        <ecNumber evidence="13">2.7.-.-</ecNumber>
    </recommendedName>
    <alternativeName>
        <fullName evidence="13">Ubiquinone biosynthesis protein UbiB</fullName>
    </alternativeName>
</protein>
<dbReference type="AlphaFoldDB" id="A0A1A6C1F6"/>
<name>A0A1A6C1F6_9GAMM</name>
<evidence type="ECO:0000256" key="9">
    <source>
        <dbReference type="ARBA" id="ARBA00022777"/>
    </source>
</evidence>
<dbReference type="GO" id="GO:0006744">
    <property type="term" value="P:ubiquinone biosynthetic process"/>
    <property type="evidence" value="ECO:0007669"/>
    <property type="project" value="UniProtKB-UniPathway"/>
</dbReference>
<dbReference type="EMBL" id="JQSG02000006">
    <property type="protein sequence ID" value="OBS08384.1"/>
    <property type="molecule type" value="Genomic_DNA"/>
</dbReference>
<sequence>MSRRPNAGVLALPRQMLRLIHINFVLVRHGLEEVVFAIHLFRPLRFILYLMPWHWLRQRDLNRGVRIRRALEDLGPIFIKFGQMLSTRRDLLPDDIALELARLQDHVPPFPGAQARQLIEQAYGRPIAEIFRTFEDEPMASASIAQVHGAVLHDGREVVVKVVRPEIDRVIRRDLALLHAIADLAHRYWPEARRLRPREVVDEYEKTVLDELDLFREAANGSQLRRNFERSDQLYIPEIYWDYVRRRVIVMERIRGIPIADVERLRTAGVDFKVLAERGVEIFFTQVFRHNFFHADMHPGNIFVNADDPRSAQYLAVDFGIVGSLDTEDQRYLAENFYAFFNRDYRRVAELHVESGWVPATTRISEFEASIRTVCEPIFERPLKEISFGHVLLRLFQTARRYDMQVQPQLVLLQKTLLNIEGLGRQLYPDLDLWKTAKPFIERWMSEQIGVRAFVKEARIRMPRVLEQLPELPQLLHQFLERGATGRLQMQAQVEELTALRESLRDGRRQGVLRTGGGALLISAALIYALEPAGLERWLGVPAASWLLAAGGLGALLAAWVRCR</sequence>
<keyword evidence="11 13" id="KW-1133">Transmembrane helix</keyword>
<dbReference type="RefSeq" id="WP_082954650.1">
    <property type="nucleotide sequence ID" value="NZ_JQSG02000006.1"/>
</dbReference>
<feature type="transmembrane region" description="Helical" evidence="13">
    <location>
        <begin position="542"/>
        <end position="561"/>
    </location>
</feature>
<dbReference type="NCBIfam" id="NF003404">
    <property type="entry name" value="PRK04750.1"/>
    <property type="match status" value="1"/>
</dbReference>
<feature type="domain" description="Protein kinase" evidence="14">
    <location>
        <begin position="133"/>
        <end position="500"/>
    </location>
</feature>
<dbReference type="InterPro" id="IPR004147">
    <property type="entry name" value="ABC1_dom"/>
</dbReference>
<organism evidence="15 16">
    <name type="scientific">Acidihalobacter prosperus</name>
    <dbReference type="NCBI Taxonomy" id="160660"/>
    <lineage>
        <taxon>Bacteria</taxon>
        <taxon>Pseudomonadati</taxon>
        <taxon>Pseudomonadota</taxon>
        <taxon>Gammaproteobacteria</taxon>
        <taxon>Chromatiales</taxon>
        <taxon>Ectothiorhodospiraceae</taxon>
        <taxon>Acidihalobacter</taxon>
    </lineage>
</organism>
<dbReference type="InterPro" id="IPR010232">
    <property type="entry name" value="UbiB"/>
</dbReference>
<evidence type="ECO:0000256" key="12">
    <source>
        <dbReference type="ARBA" id="ARBA00023136"/>
    </source>
</evidence>
<dbReference type="HAMAP" id="MF_00414">
    <property type="entry name" value="UbiB"/>
    <property type="match status" value="1"/>
</dbReference>
<evidence type="ECO:0000256" key="13">
    <source>
        <dbReference type="HAMAP-Rule" id="MF_00414"/>
    </source>
</evidence>
<dbReference type="GO" id="GO:0004672">
    <property type="term" value="F:protein kinase activity"/>
    <property type="evidence" value="ECO:0007669"/>
    <property type="project" value="UniProtKB-UniRule"/>
</dbReference>
<evidence type="ECO:0000256" key="8">
    <source>
        <dbReference type="ARBA" id="ARBA00022741"/>
    </source>
</evidence>
<dbReference type="CDD" id="cd13972">
    <property type="entry name" value="UbiB"/>
    <property type="match status" value="1"/>
</dbReference>